<dbReference type="EMBL" id="CP016020">
    <property type="protein sequence ID" value="APH07093.1"/>
    <property type="molecule type" value="Genomic_DNA"/>
</dbReference>
<dbReference type="PANTHER" id="PTHR33121:SF15">
    <property type="entry name" value="BLUE LIGHT- AND TEMPERATURE-REGULATED ANTIREPRESSOR BLUF"/>
    <property type="match status" value="1"/>
</dbReference>
<dbReference type="InterPro" id="IPR001633">
    <property type="entry name" value="EAL_dom"/>
</dbReference>
<proteinExistence type="predicted"/>
<dbReference type="Gene3D" id="3.20.20.450">
    <property type="entry name" value="EAL domain"/>
    <property type="match status" value="1"/>
</dbReference>
<dbReference type="AlphaFoldDB" id="A0A1L3MXN2"/>
<sequence length="252" mass="28968">MYEHTFHEKTVNLIKYGQFESYLQPILNVATGEIYGYEALLRAKDQSIFPSQLFEVARKTEMHSMLDKKAREVALYAKSKKIPKGVKVFINFLPSTIYNPNHCLKHTFELVEKFNIDPRDLVFEVVETEKIENISHLKAIFQTYRSHGMKVALDDVGAGYSTLDMLTKLRPDYIKVDRQYITDCHLNKESQTFLQGVITLAKELHITVLAEGIEQEQEYDYLKNQGVSLAQGYFIGKPSPTPLLSYKVATSF</sequence>
<dbReference type="CDD" id="cd01948">
    <property type="entry name" value="EAL"/>
    <property type="match status" value="1"/>
</dbReference>
<evidence type="ECO:0000313" key="2">
    <source>
        <dbReference type="EMBL" id="APH07093.1"/>
    </source>
</evidence>
<reference evidence="2 3" key="1">
    <citation type="journal article" date="2016" name="Sci. Rep.">
        <title>Complete genome sequence and transcriptomic analysis of a novel marine strain Bacillus weihaiensis reveals the mechanism of brown algae degradation.</title>
        <authorList>
            <person name="Zhu Y."/>
            <person name="Chen P."/>
            <person name="Bao Y."/>
            <person name="Men Y."/>
            <person name="Zeng Y."/>
            <person name="Yang J."/>
            <person name="Sun J."/>
            <person name="Sun Y."/>
        </authorList>
    </citation>
    <scope>NUCLEOTIDE SEQUENCE [LARGE SCALE GENOMIC DNA]</scope>
    <source>
        <strain evidence="2 3">Alg07</strain>
    </source>
</reference>
<dbReference type="SUPFAM" id="SSF141868">
    <property type="entry name" value="EAL domain-like"/>
    <property type="match status" value="1"/>
</dbReference>
<name>A0A1L3MXN2_9BACI</name>
<dbReference type="InterPro" id="IPR035919">
    <property type="entry name" value="EAL_sf"/>
</dbReference>
<dbReference type="PANTHER" id="PTHR33121">
    <property type="entry name" value="CYCLIC DI-GMP PHOSPHODIESTERASE PDEF"/>
    <property type="match status" value="1"/>
</dbReference>
<dbReference type="Proteomes" id="UP000181936">
    <property type="component" value="Chromosome"/>
</dbReference>
<evidence type="ECO:0000259" key="1">
    <source>
        <dbReference type="PROSITE" id="PS50883"/>
    </source>
</evidence>
<organism evidence="2 3">
    <name type="scientific">Bacillus weihaiensis</name>
    <dbReference type="NCBI Taxonomy" id="1547283"/>
    <lineage>
        <taxon>Bacteria</taxon>
        <taxon>Bacillati</taxon>
        <taxon>Bacillota</taxon>
        <taxon>Bacilli</taxon>
        <taxon>Bacillales</taxon>
        <taxon>Bacillaceae</taxon>
        <taxon>Bacillus</taxon>
    </lineage>
</organism>
<accession>A0A1L3MXN2</accession>
<dbReference type="InterPro" id="IPR050706">
    <property type="entry name" value="Cyclic-di-GMP_PDE-like"/>
</dbReference>
<dbReference type="SMART" id="SM00052">
    <property type="entry name" value="EAL"/>
    <property type="match status" value="1"/>
</dbReference>
<gene>
    <name evidence="2" type="ORF">A9C19_12615</name>
</gene>
<dbReference type="Pfam" id="PF00563">
    <property type="entry name" value="EAL"/>
    <property type="match status" value="1"/>
</dbReference>
<evidence type="ECO:0000313" key="3">
    <source>
        <dbReference type="Proteomes" id="UP000181936"/>
    </source>
</evidence>
<dbReference type="STRING" id="1547283.A9C19_12615"/>
<dbReference type="PROSITE" id="PS50883">
    <property type="entry name" value="EAL"/>
    <property type="match status" value="1"/>
</dbReference>
<keyword evidence="3" id="KW-1185">Reference proteome</keyword>
<dbReference type="KEGG" id="bwh:A9C19_12615"/>
<feature type="domain" description="EAL" evidence="1">
    <location>
        <begin position="3"/>
        <end position="252"/>
    </location>
</feature>
<protein>
    <submittedName>
        <fullName evidence="2">Diguanylate phosphodiesterase</fullName>
    </submittedName>
</protein>
<dbReference type="GO" id="GO:0071111">
    <property type="term" value="F:cyclic-guanylate-specific phosphodiesterase activity"/>
    <property type="evidence" value="ECO:0007669"/>
    <property type="project" value="InterPro"/>
</dbReference>